<dbReference type="Proteomes" id="UP000606974">
    <property type="component" value="Unassembled WGS sequence"/>
</dbReference>
<evidence type="ECO:0000313" key="3">
    <source>
        <dbReference type="Proteomes" id="UP000606974"/>
    </source>
</evidence>
<organism evidence="2 3">
    <name type="scientific">Endocarpon pusillum</name>
    <dbReference type="NCBI Taxonomy" id="364733"/>
    <lineage>
        <taxon>Eukaryota</taxon>
        <taxon>Fungi</taxon>
        <taxon>Dikarya</taxon>
        <taxon>Ascomycota</taxon>
        <taxon>Pezizomycotina</taxon>
        <taxon>Eurotiomycetes</taxon>
        <taxon>Chaetothyriomycetidae</taxon>
        <taxon>Verrucariales</taxon>
        <taxon>Verrucariaceae</taxon>
        <taxon>Endocarpon</taxon>
    </lineage>
</organism>
<name>A0A8H7AFR2_9EURO</name>
<comment type="caution">
    <text evidence="2">The sequence shown here is derived from an EMBL/GenBank/DDBJ whole genome shotgun (WGS) entry which is preliminary data.</text>
</comment>
<reference evidence="2" key="1">
    <citation type="submission" date="2020-02" db="EMBL/GenBank/DDBJ databases">
        <authorList>
            <person name="Palmer J.M."/>
        </authorList>
    </citation>
    <scope>NUCLEOTIDE SEQUENCE</scope>
    <source>
        <strain evidence="2">EPUS1.4</strain>
        <tissue evidence="2">Thallus</tissue>
    </source>
</reference>
<gene>
    <name evidence="2" type="ORF">GJ744_010812</name>
</gene>
<evidence type="ECO:0000256" key="1">
    <source>
        <dbReference type="SAM" id="MobiDB-lite"/>
    </source>
</evidence>
<evidence type="ECO:0000313" key="2">
    <source>
        <dbReference type="EMBL" id="KAF7507254.1"/>
    </source>
</evidence>
<accession>A0A8H7AFR2</accession>
<proteinExistence type="predicted"/>
<feature type="region of interest" description="Disordered" evidence="1">
    <location>
        <begin position="38"/>
        <end position="60"/>
    </location>
</feature>
<sequence length="60" mass="7048">MGSTGQASHHPSNQRRHAMYNEYEMKITSALYFQEPPERRAMHKQQDGTQAVENKTWLSR</sequence>
<feature type="compositionally biased region" description="Polar residues" evidence="1">
    <location>
        <begin position="47"/>
        <end position="60"/>
    </location>
</feature>
<keyword evidence="3" id="KW-1185">Reference proteome</keyword>
<protein>
    <submittedName>
        <fullName evidence="2">Uncharacterized protein</fullName>
    </submittedName>
</protein>
<dbReference type="EMBL" id="JAACFV010000072">
    <property type="protein sequence ID" value="KAF7507254.1"/>
    <property type="molecule type" value="Genomic_DNA"/>
</dbReference>
<dbReference type="AlphaFoldDB" id="A0A8H7AFR2"/>